<feature type="transmembrane region" description="Helical" evidence="6">
    <location>
        <begin position="515"/>
        <end position="534"/>
    </location>
</feature>
<dbReference type="InterPro" id="IPR050545">
    <property type="entry name" value="Mycobact_MmpL"/>
</dbReference>
<proteinExistence type="predicted"/>
<evidence type="ECO:0000256" key="4">
    <source>
        <dbReference type="ARBA" id="ARBA00022989"/>
    </source>
</evidence>
<keyword evidence="3 6" id="KW-0812">Transmembrane</keyword>
<dbReference type="Proteomes" id="UP001228690">
    <property type="component" value="Chromosome"/>
</dbReference>
<evidence type="ECO:0000256" key="5">
    <source>
        <dbReference type="ARBA" id="ARBA00023136"/>
    </source>
</evidence>
<dbReference type="PANTHER" id="PTHR33406">
    <property type="entry name" value="MEMBRANE PROTEIN MJ1562-RELATED"/>
    <property type="match status" value="1"/>
</dbReference>
<evidence type="ECO:0000313" key="10">
    <source>
        <dbReference type="Proteomes" id="UP001228690"/>
    </source>
</evidence>
<dbReference type="PANTHER" id="PTHR33406:SF12">
    <property type="entry name" value="BLR2997 PROTEIN"/>
    <property type="match status" value="1"/>
</dbReference>
<accession>A0ABY8MGX3</accession>
<dbReference type="Pfam" id="PF03176">
    <property type="entry name" value="MMPL"/>
    <property type="match status" value="2"/>
</dbReference>
<feature type="domain" description="SSD" evidence="7">
    <location>
        <begin position="746"/>
        <end position="877"/>
    </location>
</feature>
<organism evidence="9 10">
    <name type="scientific">Candidatus Haliotispira prima</name>
    <dbReference type="NCBI Taxonomy" id="3034016"/>
    <lineage>
        <taxon>Bacteria</taxon>
        <taxon>Pseudomonadati</taxon>
        <taxon>Spirochaetota</taxon>
        <taxon>Spirochaetia</taxon>
        <taxon>Spirochaetales</taxon>
        <taxon>Spirochaetaceae</taxon>
        <taxon>Candidatus Haliotispira</taxon>
    </lineage>
</organism>
<feature type="transmembrane region" description="Helical" evidence="6">
    <location>
        <begin position="35"/>
        <end position="56"/>
    </location>
</feature>
<name>A0ABY8MGX3_9SPIO</name>
<reference evidence="9 10" key="1">
    <citation type="submission" date="2023-04" db="EMBL/GenBank/DDBJ databases">
        <title>Spirochaete genome identified in red abalone sample constitutes a novel genus.</title>
        <authorList>
            <person name="Sharma S.P."/>
            <person name="Purcell C.M."/>
            <person name="Hyde J.R."/>
            <person name="Severin A.J."/>
        </authorList>
    </citation>
    <scope>NUCLEOTIDE SEQUENCE [LARGE SCALE GENOMIC DNA]</scope>
    <source>
        <strain evidence="9 10">SP-2023</strain>
    </source>
</reference>
<feature type="transmembrane region" description="Helical" evidence="6">
    <location>
        <begin position="826"/>
        <end position="846"/>
    </location>
</feature>
<dbReference type="InterPro" id="IPR000731">
    <property type="entry name" value="SSD"/>
</dbReference>
<sequence length="890" mass="98190">MKRTVVPRLRRHSVRKNIELQVVRFSLLCYRHPKWSLGLVLLALGLGSLALLKLRIDSSNEAYLKKQDPILQDYEKFQAEFGQREPIYIGVELPKVFSSAALHRLRQFVRALEEQVPYVERIDSLWNAHYPKSSSDSAGEVLNIVYYLDEEDLDRSETVGTEETTETANTTNVLARIEEQLRGDEAYRTYLLSESDSRFSAVVIYKQSLVEQKGAAAADGSPDFADSINLADFDDAALLAGPDFETNIGTNIEDGEPGAGNAAAPPLRQISAAEQDRRMSSATEQVIQSFQGPDFRIYATGSPLLVAHIEKELASNLKKFSILSFAVVIIFLLILLRNLAAVLAAVLILLSTLCLTLGAMALFDVPMTLPTQALPPFLLVIAIGDAIHLLSLLRTQKQENPELSREAILQQSVAHAGIPCFLTTLTTGLGFLSFTLASIAPVAHLGVFMVLGVLLAFVLTFSVIPAFQSFSHFSQLTQFTPLARLVSRQLPTRQNPGQSHQGALLKGVSRVCIRYSNLIISLGVALFGLSLWGAGRLHFGHDPLSWFPKRDFIRQSTQIIDQKFHGSIVMNMVLDTETPEGALEPDLLRENDRVVKELLVRQRRAKEQAASQLLSPVIRKLNRALLGSPAAYTIPDDSQAIAQELTLYESAQPKQLDDFLNFDKSVVHSGIRLSWGDSSRFVATVETLRQLGKKLLKWGQLSITGSATLMARVFDATITSTWRSYLLSISTVCLVLVFSSGRLRWGLLALLPNLLPIAVILGLLGFLGIPLDLFTMLSISIVIGLAVDDTIHILSSYSRVAKTEQGLQRENFERVSCHVFAHSGRAIILTSLILMAGFSTLLASYLHNFRAFSLLCVLAILLALLSDFFLLPALLYRLGFAKASNPKQAK</sequence>
<evidence type="ECO:0000256" key="2">
    <source>
        <dbReference type="ARBA" id="ARBA00022475"/>
    </source>
</evidence>
<feature type="domain" description="SSD" evidence="7">
    <location>
        <begin position="343"/>
        <end position="470"/>
    </location>
</feature>
<feature type="transmembrane region" description="Helical" evidence="6">
    <location>
        <begin position="852"/>
        <end position="876"/>
    </location>
</feature>
<evidence type="ECO:0000313" key="8">
    <source>
        <dbReference type="EMBL" id="WGK69266.1"/>
    </source>
</evidence>
<feature type="transmembrane region" description="Helical" evidence="6">
    <location>
        <begin position="342"/>
        <end position="362"/>
    </location>
</feature>
<dbReference type="SUPFAM" id="SSF82866">
    <property type="entry name" value="Multidrug efflux transporter AcrB transmembrane domain"/>
    <property type="match status" value="2"/>
</dbReference>
<feature type="transmembrane region" description="Helical" evidence="6">
    <location>
        <begin position="446"/>
        <end position="467"/>
    </location>
</feature>
<evidence type="ECO:0000256" key="3">
    <source>
        <dbReference type="ARBA" id="ARBA00022692"/>
    </source>
</evidence>
<feature type="transmembrane region" description="Helical" evidence="6">
    <location>
        <begin position="320"/>
        <end position="336"/>
    </location>
</feature>
<dbReference type="EMBL" id="CP123443">
    <property type="protein sequence ID" value="WGK69266.1"/>
    <property type="molecule type" value="Genomic_DNA"/>
</dbReference>
<keyword evidence="5 6" id="KW-0472">Membrane</keyword>
<evidence type="ECO:0000256" key="6">
    <source>
        <dbReference type="SAM" id="Phobius"/>
    </source>
</evidence>
<evidence type="ECO:0000259" key="7">
    <source>
        <dbReference type="PROSITE" id="PS50156"/>
    </source>
</evidence>
<keyword evidence="4 6" id="KW-1133">Transmembrane helix</keyword>
<feature type="transmembrane region" description="Helical" evidence="6">
    <location>
        <begin position="745"/>
        <end position="767"/>
    </location>
</feature>
<dbReference type="RefSeq" id="WP_326927455.1">
    <property type="nucleotide sequence ID" value="NZ_CP123443.1"/>
</dbReference>
<gene>
    <name evidence="9" type="ORF">P0082_00010</name>
    <name evidence="8" type="ORF">P0082_12450</name>
</gene>
<keyword evidence="10" id="KW-1185">Reference proteome</keyword>
<comment type="subcellular location">
    <subcellularLocation>
        <location evidence="1">Cell membrane</location>
        <topology evidence="1">Multi-pass membrane protein</topology>
    </subcellularLocation>
</comment>
<feature type="transmembrane region" description="Helical" evidence="6">
    <location>
        <begin position="413"/>
        <end position="434"/>
    </location>
</feature>
<dbReference type="EMBL" id="CP123443">
    <property type="protein sequence ID" value="WGK69275.1"/>
    <property type="molecule type" value="Genomic_DNA"/>
</dbReference>
<protein>
    <submittedName>
        <fullName evidence="9">MMPL family transporter</fullName>
    </submittedName>
</protein>
<feature type="transmembrane region" description="Helical" evidence="6">
    <location>
        <begin position="374"/>
        <end position="393"/>
    </location>
</feature>
<dbReference type="PROSITE" id="PS50156">
    <property type="entry name" value="SSD"/>
    <property type="match status" value="2"/>
</dbReference>
<keyword evidence="2" id="KW-1003">Cell membrane</keyword>
<dbReference type="Gene3D" id="1.20.1640.10">
    <property type="entry name" value="Multidrug efflux transporter AcrB transmembrane domain"/>
    <property type="match status" value="2"/>
</dbReference>
<feature type="transmembrane region" description="Helical" evidence="6">
    <location>
        <begin position="720"/>
        <end position="738"/>
    </location>
</feature>
<evidence type="ECO:0000256" key="1">
    <source>
        <dbReference type="ARBA" id="ARBA00004651"/>
    </source>
</evidence>
<evidence type="ECO:0000313" key="9">
    <source>
        <dbReference type="EMBL" id="WGK69275.1"/>
    </source>
</evidence>
<dbReference type="InterPro" id="IPR004869">
    <property type="entry name" value="MMPL_dom"/>
</dbReference>